<comment type="caution">
    <text evidence="1">The sequence shown here is derived from an EMBL/GenBank/DDBJ whole genome shotgun (WGS) entry which is preliminary data.</text>
</comment>
<evidence type="ECO:0000313" key="2">
    <source>
        <dbReference type="Proteomes" id="UP001172386"/>
    </source>
</evidence>
<sequence>MPLSQLFKFVSERSHQHRYPEKLVDRITEVVKAIWYLGFTSFGGPPVHFQIFHKHFVEDKSGRTPWIDEQTYQELFAICQGLPGPASTKFLVAVSLLHAGWIPAIIAFLIWSLPGAIGMFGLSLGVQRISDTLPEPAYAFLSGLNASTVGIIAVAAVQLAEKCIKDSLSRLLVIFGACAGLCYNALWYYPVLVISGGIATMVWDYWLGREIRKLKQTWETRRRNAADQAANAEHDGTETDLQHESETRLSETHSVELRVSEPAKGLHADTNITQRRQGQAEQLANTAPSSSTTPPEQTPTSPATQQNQSTPDESYFGVSVTTSLSILAVFIVSFIAIIVTRSQLSQEYRPLSLFANMYLAGTIIFGGGPVVIPLLREYVVHPGWVSPRDFLIGLAIIQAFPGPNFNFAVYLGALAVADVASAGNTGDAVLGAFLGYVGIFLPGIVFAVSMQGLWRKLRSRPLFVALLRGVNATAVGLVFTAVYRLWEVGYLTNESTSSDTADDVQGGRVSGRSLADEPWWVVVAALTYAGNKWFGVPAAAGIAVGGILGLAWWGATQR</sequence>
<keyword evidence="2" id="KW-1185">Reference proteome</keyword>
<dbReference type="EMBL" id="JAPDRQ010000009">
    <property type="protein sequence ID" value="KAJ9663370.1"/>
    <property type="molecule type" value="Genomic_DNA"/>
</dbReference>
<name>A0ACC3AJK3_9EURO</name>
<dbReference type="Proteomes" id="UP001172386">
    <property type="component" value="Unassembled WGS sequence"/>
</dbReference>
<reference evidence="1" key="1">
    <citation type="submission" date="2022-10" db="EMBL/GenBank/DDBJ databases">
        <title>Culturing micro-colonial fungi from biological soil crusts in the Mojave desert and describing Neophaeococcomyces mojavensis, and introducing the new genera and species Taxawa tesnikishii.</title>
        <authorList>
            <person name="Kurbessoian T."/>
            <person name="Stajich J.E."/>
        </authorList>
    </citation>
    <scope>NUCLEOTIDE SEQUENCE</scope>
    <source>
        <strain evidence="1">JES_112</strain>
    </source>
</reference>
<evidence type="ECO:0000313" key="1">
    <source>
        <dbReference type="EMBL" id="KAJ9663370.1"/>
    </source>
</evidence>
<proteinExistence type="predicted"/>
<accession>A0ACC3AJK3</accession>
<organism evidence="1 2">
    <name type="scientific">Neophaeococcomyces mojaviensis</name>
    <dbReference type="NCBI Taxonomy" id="3383035"/>
    <lineage>
        <taxon>Eukaryota</taxon>
        <taxon>Fungi</taxon>
        <taxon>Dikarya</taxon>
        <taxon>Ascomycota</taxon>
        <taxon>Pezizomycotina</taxon>
        <taxon>Eurotiomycetes</taxon>
        <taxon>Chaetothyriomycetidae</taxon>
        <taxon>Chaetothyriales</taxon>
        <taxon>Chaetothyriales incertae sedis</taxon>
        <taxon>Neophaeococcomyces</taxon>
    </lineage>
</organism>
<protein>
    <submittedName>
        <fullName evidence="1">Uncharacterized protein</fullName>
    </submittedName>
</protein>
<gene>
    <name evidence="1" type="ORF">H2198_000887</name>
</gene>